<gene>
    <name evidence="1" type="ORF">FNH09_26125</name>
</gene>
<organism evidence="1 2">
    <name type="scientific">Streptomyces adustus</name>
    <dbReference type="NCBI Taxonomy" id="1609272"/>
    <lineage>
        <taxon>Bacteria</taxon>
        <taxon>Bacillati</taxon>
        <taxon>Actinomycetota</taxon>
        <taxon>Actinomycetes</taxon>
        <taxon>Kitasatosporales</taxon>
        <taxon>Streptomycetaceae</taxon>
        <taxon>Streptomyces</taxon>
    </lineage>
</organism>
<evidence type="ECO:0000313" key="2">
    <source>
        <dbReference type="Proteomes" id="UP000325849"/>
    </source>
</evidence>
<dbReference type="Pfam" id="PF10014">
    <property type="entry name" value="2OG-Fe_Oxy_2"/>
    <property type="match status" value="1"/>
</dbReference>
<dbReference type="OrthoDB" id="6681382at2"/>
<reference evidence="1 2" key="1">
    <citation type="submission" date="2019-07" db="EMBL/GenBank/DDBJ databases">
        <title>New species of Amycolatopsis and Streptomyces.</title>
        <authorList>
            <person name="Duangmal K."/>
            <person name="Teo W.F.A."/>
            <person name="Lipun K."/>
        </authorList>
    </citation>
    <scope>NUCLEOTIDE SEQUENCE [LARGE SCALE GENOMIC DNA]</scope>
    <source>
        <strain evidence="1 2">NBRC 109810</strain>
    </source>
</reference>
<dbReference type="InterPro" id="IPR018724">
    <property type="entry name" value="2OG-Fe_dioxygenase"/>
</dbReference>
<sequence>MARRMRLGGSHLCPRPKENNGMDRLKFTLGNARDDLLRDGDDWDKFSRFWEDLPLDPYMGDGGTYRRRKHSVISYTAADGTVASVDQDGFLQSKEINRLNGGIVRRFEPTDQALLDTSVLGRILAHFVARIAESTPDGEPVAPVRRINIHQHRIVATEREAGNPTPEGIHRDGVQHIVMMLVARKDITGGVSTLYDNAGSPILTHTLNDPGDYIFLDDRTAMHSVSPVRVAPPAPEGYRDMFFLEFC</sequence>
<dbReference type="GO" id="GO:0051213">
    <property type="term" value="F:dioxygenase activity"/>
    <property type="evidence" value="ECO:0007669"/>
    <property type="project" value="InterPro"/>
</dbReference>
<dbReference type="Proteomes" id="UP000325849">
    <property type="component" value="Unassembled WGS sequence"/>
</dbReference>
<comment type="caution">
    <text evidence="1">The sequence shown here is derived from an EMBL/GenBank/DDBJ whole genome shotgun (WGS) entry which is preliminary data.</text>
</comment>
<evidence type="ECO:0000313" key="1">
    <source>
        <dbReference type="EMBL" id="MPY34594.1"/>
    </source>
</evidence>
<accession>A0A5N8VKL3</accession>
<name>A0A5N8VKL3_9ACTN</name>
<dbReference type="Gene3D" id="2.60.120.620">
    <property type="entry name" value="q2cbj1_9rhob like domain"/>
    <property type="match status" value="1"/>
</dbReference>
<protein>
    <submittedName>
        <fullName evidence="1">Agglutination protein</fullName>
    </submittedName>
</protein>
<proteinExistence type="predicted"/>
<keyword evidence="2" id="KW-1185">Reference proteome</keyword>
<dbReference type="EMBL" id="VJZD01000119">
    <property type="protein sequence ID" value="MPY34594.1"/>
    <property type="molecule type" value="Genomic_DNA"/>
</dbReference>
<dbReference type="AlphaFoldDB" id="A0A5N8VKL3"/>